<gene>
    <name evidence="1" type="ORF">PEf771_183</name>
</gene>
<protein>
    <submittedName>
        <fullName evidence="1">Uncharacterized protein</fullName>
    </submittedName>
</protein>
<sequence length="217" mass="24267">MKRMKYTEIQVGDGQSTLLDVKSKPALIRRGTLTMKVKSRDSLISKVEEKPVYIVELAEESYGTSVVSVFSAVQEGSGDHVVVQKAYTENITQPSFKGTTFLGKVAQKVHEKSLKPKRVITTKPPVFLAPVVMGVDTFTQEHGLGFYEREPDKFVMKDGHPSIEYGKNTGVFICLNSIKWDKAYVNAGQLIQDYVADKQLWFNLGGTKPQFKSEVNQ</sequence>
<keyword evidence="2" id="KW-1185">Reference proteome</keyword>
<dbReference type="EMBL" id="MN241318">
    <property type="protein sequence ID" value="QEP29596.1"/>
    <property type="molecule type" value="Genomic_DNA"/>
</dbReference>
<organism evidence="1 2">
    <name type="scientific">Enterococcus phage PEf771</name>
    <dbReference type="NCBI Taxonomy" id="2601638"/>
    <lineage>
        <taxon>Viruses</taxon>
        <taxon>Duplodnaviria</taxon>
        <taxon>Heunggongvirae</taxon>
        <taxon>Uroviricota</taxon>
        <taxon>Caudoviricetes</taxon>
        <taxon>Herelleviridae</taxon>
        <taxon>Brockvirinae</taxon>
        <taxon>Schiekvirus</taxon>
        <taxon>Schiekvirus Pef771</taxon>
    </lineage>
</organism>
<proteinExistence type="predicted"/>
<dbReference type="Proteomes" id="UP000322060">
    <property type="component" value="Segment"/>
</dbReference>
<name>A0A5C2H2B2_9CAUD</name>
<evidence type="ECO:0000313" key="2">
    <source>
        <dbReference type="Proteomes" id="UP000322060"/>
    </source>
</evidence>
<evidence type="ECO:0000313" key="1">
    <source>
        <dbReference type="EMBL" id="QEP29596.1"/>
    </source>
</evidence>
<reference evidence="1 2" key="1">
    <citation type="submission" date="2019-07" db="EMBL/GenBank/DDBJ databases">
        <title>Characteristics and whole genome analysis of the Enterococcus faecalis phage PEf771.</title>
        <authorList>
            <person name="Xiang Y."/>
            <person name="Ji X."/>
            <person name="Wei Y."/>
            <person name="Song F."/>
            <person name="Li W."/>
            <person name="Yang X."/>
        </authorList>
    </citation>
    <scope>NUCLEOTIDE SEQUENCE [LARGE SCALE GENOMIC DNA]</scope>
</reference>
<accession>A0A5C2H2B2</accession>